<protein>
    <submittedName>
        <fullName evidence="4">Precorrin-6A/cobalt-precorrin-6A reductase</fullName>
    </submittedName>
</protein>
<dbReference type="PANTHER" id="PTHR36925">
    <property type="entry name" value="COBALT-PRECORRIN-6A REDUCTASE"/>
    <property type="match status" value="1"/>
</dbReference>
<dbReference type="UniPathway" id="UPA00148"/>
<dbReference type="NCBIfam" id="NF005970">
    <property type="entry name" value="PRK08057.1-4"/>
    <property type="match status" value="1"/>
</dbReference>
<dbReference type="Pfam" id="PF02571">
    <property type="entry name" value="CbiJ"/>
    <property type="match status" value="1"/>
</dbReference>
<evidence type="ECO:0000256" key="3">
    <source>
        <dbReference type="ARBA" id="ARBA00023002"/>
    </source>
</evidence>
<keyword evidence="3" id="KW-0560">Oxidoreductase</keyword>
<evidence type="ECO:0000313" key="4">
    <source>
        <dbReference type="EMBL" id="SHI67865.1"/>
    </source>
</evidence>
<dbReference type="GO" id="GO:0009236">
    <property type="term" value="P:cobalamin biosynthetic process"/>
    <property type="evidence" value="ECO:0007669"/>
    <property type="project" value="UniProtKB-UniPathway"/>
</dbReference>
<evidence type="ECO:0000313" key="5">
    <source>
        <dbReference type="Proteomes" id="UP000184442"/>
    </source>
</evidence>
<keyword evidence="2" id="KW-0169">Cobalamin biosynthesis</keyword>
<sequence length="256" mass="28050">MADAMVIAGTSDAKQIINKLLKKDISVIATVATGYGSQLLERHPKLQVHEGRLSEAKIANLLVKSKVKCLIDASHPFAKEISVNSMKACIAAKIPYLRFERNGIAASEKEKVVHVDDFLQAARKAALMEGNILLTIGSNNVEVFTANIPDYKRRLFVRVLPESGVLAKCEAAGLNASNIIAMKGPFSEEMNYEMIRYCDARVLVTKDSGNAGGVEDKLKAARKAGIDVILIKRPYIQYGYIVSTIDGTIEYVEKHI</sequence>
<dbReference type="PANTHER" id="PTHR36925:SF1">
    <property type="entry name" value="COBALT-PRECORRIN-6A REDUCTASE"/>
    <property type="match status" value="1"/>
</dbReference>
<proteinExistence type="predicted"/>
<dbReference type="GO" id="GO:0016994">
    <property type="term" value="F:precorrin-6A reductase activity"/>
    <property type="evidence" value="ECO:0007669"/>
    <property type="project" value="InterPro"/>
</dbReference>
<organism evidence="4 5">
    <name type="scientific">Lutispora thermophila DSM 19022</name>
    <dbReference type="NCBI Taxonomy" id="1122184"/>
    <lineage>
        <taxon>Bacteria</taxon>
        <taxon>Bacillati</taxon>
        <taxon>Bacillota</taxon>
        <taxon>Clostridia</taxon>
        <taxon>Lutisporales</taxon>
        <taxon>Lutisporaceae</taxon>
        <taxon>Lutispora</taxon>
    </lineage>
</organism>
<accession>A0A1M6D3I8</accession>
<comment type="pathway">
    <text evidence="1">Cofactor biosynthesis; adenosylcobalamin biosynthesis.</text>
</comment>
<name>A0A1M6D3I8_9FIRM</name>
<dbReference type="InterPro" id="IPR003723">
    <property type="entry name" value="Precorrin-6x_reduct"/>
</dbReference>
<dbReference type="AlphaFoldDB" id="A0A1M6D3I8"/>
<keyword evidence="5" id="KW-1185">Reference proteome</keyword>
<dbReference type="RefSeq" id="WP_073025134.1">
    <property type="nucleotide sequence ID" value="NZ_FQZS01000006.1"/>
</dbReference>
<evidence type="ECO:0000256" key="1">
    <source>
        <dbReference type="ARBA" id="ARBA00004953"/>
    </source>
</evidence>
<reference evidence="4 5" key="1">
    <citation type="submission" date="2016-11" db="EMBL/GenBank/DDBJ databases">
        <authorList>
            <person name="Jaros S."/>
            <person name="Januszkiewicz K."/>
            <person name="Wedrychowicz H."/>
        </authorList>
    </citation>
    <scope>NUCLEOTIDE SEQUENCE [LARGE SCALE GENOMIC DNA]</scope>
    <source>
        <strain evidence="4 5">DSM 19022</strain>
    </source>
</reference>
<dbReference type="Proteomes" id="UP000184442">
    <property type="component" value="Unassembled WGS sequence"/>
</dbReference>
<dbReference type="EMBL" id="FQZS01000006">
    <property type="protein sequence ID" value="SHI67865.1"/>
    <property type="molecule type" value="Genomic_DNA"/>
</dbReference>
<dbReference type="PROSITE" id="PS51014">
    <property type="entry name" value="COBK_CBIJ"/>
    <property type="match status" value="1"/>
</dbReference>
<dbReference type="OrthoDB" id="9780707at2"/>
<evidence type="ECO:0000256" key="2">
    <source>
        <dbReference type="ARBA" id="ARBA00022573"/>
    </source>
</evidence>
<dbReference type="NCBIfam" id="TIGR00715">
    <property type="entry name" value="precor6x_red"/>
    <property type="match status" value="1"/>
</dbReference>
<gene>
    <name evidence="4" type="ORF">SAMN02745176_00998</name>
</gene>
<dbReference type="STRING" id="1122184.SAMN02745176_00998"/>